<organism evidence="6">
    <name type="scientific">Perkinsus marinus (strain ATCC 50983 / TXsc)</name>
    <dbReference type="NCBI Taxonomy" id="423536"/>
    <lineage>
        <taxon>Eukaryota</taxon>
        <taxon>Sar</taxon>
        <taxon>Alveolata</taxon>
        <taxon>Perkinsozoa</taxon>
        <taxon>Perkinsea</taxon>
        <taxon>Perkinsida</taxon>
        <taxon>Perkinsidae</taxon>
        <taxon>Perkinsus</taxon>
    </lineage>
</organism>
<dbReference type="GO" id="GO:0003755">
    <property type="term" value="F:peptidyl-prolyl cis-trans isomerase activity"/>
    <property type="evidence" value="ECO:0007669"/>
    <property type="project" value="UniProtKB-KW"/>
</dbReference>
<keyword evidence="6" id="KW-1185">Reference proteome</keyword>
<dbReference type="OMA" id="WGNTAIL"/>
<protein>
    <recommendedName>
        <fullName evidence="1">peptidylprolyl isomerase</fullName>
        <ecNumber evidence="1">5.2.1.8</ecNumber>
    </recommendedName>
</protein>
<dbReference type="Pfam" id="PF00160">
    <property type="entry name" value="Pro_isomerase"/>
    <property type="match status" value="1"/>
</dbReference>
<keyword evidence="2" id="KW-0697">Rotamase</keyword>
<dbReference type="RefSeq" id="XP_002767566.1">
    <property type="nucleotide sequence ID" value="XM_002767520.1"/>
</dbReference>
<feature type="domain" description="PPIase cyclophilin-type" evidence="4">
    <location>
        <begin position="39"/>
        <end position="156"/>
    </location>
</feature>
<gene>
    <name evidence="5" type="ORF">Pmar_PMAR017142</name>
</gene>
<keyword evidence="3 5" id="KW-0413">Isomerase</keyword>
<name>C5LSP3_PERM5</name>
<dbReference type="AlphaFoldDB" id="C5LSP3"/>
<dbReference type="PROSITE" id="PS50072">
    <property type="entry name" value="CSA_PPIASE_2"/>
    <property type="match status" value="1"/>
</dbReference>
<reference evidence="5 6" key="1">
    <citation type="submission" date="2008-07" db="EMBL/GenBank/DDBJ databases">
        <authorList>
            <person name="El-Sayed N."/>
            <person name="Caler E."/>
            <person name="Inman J."/>
            <person name="Amedeo P."/>
            <person name="Hass B."/>
            <person name="Wortman J."/>
        </authorList>
    </citation>
    <scope>NUCLEOTIDE SEQUENCE [LARGE SCALE GENOMIC DNA]</scope>
    <source>
        <strain evidence="6">ATCC 50983 / TXsc</strain>
    </source>
</reference>
<dbReference type="Proteomes" id="UP000007800">
    <property type="component" value="Unassembled WGS sequence"/>
</dbReference>
<dbReference type="InterPro" id="IPR002130">
    <property type="entry name" value="Cyclophilin-type_PPIase_dom"/>
</dbReference>
<dbReference type="PANTHER" id="PTHR43246">
    <property type="entry name" value="PEPTIDYL-PROLYL CIS-TRANS ISOMERASE CYP38, CHLOROPLASTIC"/>
    <property type="match status" value="1"/>
</dbReference>
<proteinExistence type="predicted"/>
<evidence type="ECO:0000313" key="5">
    <source>
        <dbReference type="EMBL" id="EER00284.1"/>
    </source>
</evidence>
<sequence>MPLILLADDDGRALAGEGLPHVQVKCSVSNLPAGDGTLESFGFFTLAVFPSVAPIGFNRFMELISTHFYDDTRVFRVEPGFVVQFGISGSPGVGSKWLGMPLMDEPVRASNVRGSISFAKSDNPNSRSTQVFINTGDNTALDRQNFAPIGTVIQGM</sequence>
<evidence type="ECO:0000313" key="6">
    <source>
        <dbReference type="Proteomes" id="UP000007800"/>
    </source>
</evidence>
<dbReference type="InterPro" id="IPR029000">
    <property type="entry name" value="Cyclophilin-like_dom_sf"/>
</dbReference>
<dbReference type="EC" id="5.2.1.8" evidence="1"/>
<dbReference type="Gene3D" id="2.40.100.10">
    <property type="entry name" value="Cyclophilin-like"/>
    <property type="match status" value="1"/>
</dbReference>
<dbReference type="GeneID" id="9050026"/>
<dbReference type="InParanoid" id="C5LSP3"/>
<evidence type="ECO:0000256" key="2">
    <source>
        <dbReference type="ARBA" id="ARBA00023110"/>
    </source>
</evidence>
<dbReference type="SUPFAM" id="SSF50891">
    <property type="entry name" value="Cyclophilin-like"/>
    <property type="match status" value="1"/>
</dbReference>
<dbReference type="EMBL" id="GG685191">
    <property type="protein sequence ID" value="EER00284.1"/>
    <property type="molecule type" value="Genomic_DNA"/>
</dbReference>
<evidence type="ECO:0000256" key="1">
    <source>
        <dbReference type="ARBA" id="ARBA00013194"/>
    </source>
</evidence>
<evidence type="ECO:0000256" key="3">
    <source>
        <dbReference type="ARBA" id="ARBA00023235"/>
    </source>
</evidence>
<evidence type="ECO:0000259" key="4">
    <source>
        <dbReference type="PROSITE" id="PS50072"/>
    </source>
</evidence>
<dbReference type="InterPro" id="IPR044665">
    <property type="entry name" value="E_coli_cyclophilin_A-like"/>
</dbReference>
<dbReference type="OrthoDB" id="423037at2759"/>
<accession>C5LSP3</accession>